<evidence type="ECO:0000256" key="8">
    <source>
        <dbReference type="ARBA" id="ARBA00023034"/>
    </source>
</evidence>
<gene>
    <name evidence="11" type="ORF">CPEL01642_LOCUS14193</name>
</gene>
<dbReference type="EC" id="2.4.1.-" evidence="10"/>
<evidence type="ECO:0000256" key="7">
    <source>
        <dbReference type="ARBA" id="ARBA00022989"/>
    </source>
</evidence>
<reference evidence="11" key="1">
    <citation type="submission" date="2021-01" db="EMBL/GenBank/DDBJ databases">
        <authorList>
            <person name="Corre E."/>
            <person name="Pelletier E."/>
            <person name="Niang G."/>
            <person name="Scheremetjew M."/>
            <person name="Finn R."/>
            <person name="Kale V."/>
            <person name="Holt S."/>
            <person name="Cochrane G."/>
            <person name="Meng A."/>
            <person name="Brown T."/>
            <person name="Cohen L."/>
        </authorList>
    </citation>
    <scope>NUCLEOTIDE SEQUENCE</scope>
    <source>
        <strain evidence="11">PLY182g</strain>
    </source>
</reference>
<keyword evidence="6" id="KW-0735">Signal-anchor</keyword>
<dbReference type="GO" id="GO:0016758">
    <property type="term" value="F:hexosyltransferase activity"/>
    <property type="evidence" value="ECO:0007669"/>
    <property type="project" value="InterPro"/>
</dbReference>
<dbReference type="Gene3D" id="3.90.550.50">
    <property type="match status" value="1"/>
</dbReference>
<evidence type="ECO:0000256" key="4">
    <source>
        <dbReference type="ARBA" id="ARBA00022679"/>
    </source>
</evidence>
<accession>A0A7S0LEY9</accession>
<evidence type="ECO:0000256" key="3">
    <source>
        <dbReference type="ARBA" id="ARBA00022676"/>
    </source>
</evidence>
<dbReference type="InterPro" id="IPR002659">
    <property type="entry name" value="Glyco_trans_31"/>
</dbReference>
<evidence type="ECO:0000256" key="1">
    <source>
        <dbReference type="ARBA" id="ARBA00004323"/>
    </source>
</evidence>
<keyword evidence="5" id="KW-0812">Transmembrane</keyword>
<evidence type="ECO:0000256" key="9">
    <source>
        <dbReference type="ARBA" id="ARBA00023136"/>
    </source>
</evidence>
<evidence type="ECO:0000256" key="6">
    <source>
        <dbReference type="ARBA" id="ARBA00022968"/>
    </source>
</evidence>
<organism evidence="11">
    <name type="scientific">Coccolithus braarudii</name>
    <dbReference type="NCBI Taxonomy" id="221442"/>
    <lineage>
        <taxon>Eukaryota</taxon>
        <taxon>Haptista</taxon>
        <taxon>Haptophyta</taxon>
        <taxon>Prymnesiophyceae</taxon>
        <taxon>Coccolithales</taxon>
        <taxon>Coccolithaceae</taxon>
        <taxon>Coccolithus</taxon>
    </lineage>
</organism>
<dbReference type="PANTHER" id="PTHR11214">
    <property type="entry name" value="BETA-1,3-N-ACETYLGLUCOSAMINYLTRANSFERASE"/>
    <property type="match status" value="1"/>
</dbReference>
<evidence type="ECO:0000313" key="11">
    <source>
        <dbReference type="EMBL" id="CAD8610815.1"/>
    </source>
</evidence>
<proteinExistence type="inferred from homology"/>
<protein>
    <recommendedName>
        <fullName evidence="10">Hexosyltransferase</fullName>
        <ecNumber evidence="10">2.4.1.-</ecNumber>
    </recommendedName>
</protein>
<evidence type="ECO:0000256" key="10">
    <source>
        <dbReference type="RuleBase" id="RU363063"/>
    </source>
</evidence>
<keyword evidence="8 10" id="KW-0333">Golgi apparatus</keyword>
<keyword evidence="4" id="KW-0808">Transferase</keyword>
<dbReference type="AlphaFoldDB" id="A0A7S0LEY9"/>
<evidence type="ECO:0000256" key="5">
    <source>
        <dbReference type="ARBA" id="ARBA00022692"/>
    </source>
</evidence>
<comment type="subcellular location">
    <subcellularLocation>
        <location evidence="1 10">Golgi apparatus membrane</location>
        <topology evidence="1 10">Single-pass type II membrane protein</topology>
    </subcellularLocation>
</comment>
<evidence type="ECO:0000256" key="2">
    <source>
        <dbReference type="ARBA" id="ARBA00008661"/>
    </source>
</evidence>
<dbReference type="GO" id="GO:0000139">
    <property type="term" value="C:Golgi membrane"/>
    <property type="evidence" value="ECO:0007669"/>
    <property type="project" value="UniProtKB-SubCell"/>
</dbReference>
<keyword evidence="7" id="KW-1133">Transmembrane helix</keyword>
<name>A0A7S0LEY9_9EUKA</name>
<dbReference type="EMBL" id="HBEY01029925">
    <property type="protein sequence ID" value="CAD8610815.1"/>
    <property type="molecule type" value="Transcribed_RNA"/>
</dbReference>
<keyword evidence="9" id="KW-0472">Membrane</keyword>
<sequence length="371" mass="40830">MSDGHRCQGSTAPLRIAVGVMSRPDHAPQRAAVRKTWGHQQPDDLLVCFIVGRQLKRTPLAPWAPAGKLALEAQAGPKARGELTALPLIDSLSRESTEFGDVLLLNGSAEIDSGGTSGLKTWPWWVHASTRLPNAEWVAKADDDTLLNIPALLTLLPRPAPPLALLGTIKWGCYSARRFKHERSHAAGVCGQSAFARSQHPGEASGMASTYEGPYEFAYGWFYAMPHSLTARLAACNYAANFHERALRAPSEPFFRKEDDPMNGHWLHKCLAQTSERVLPLRSLSMKEAHNMACISRQGLYRQPSNASVIVHFLKHPQALEYVDAVLRFQRSGRPLPSTTQQCCTRMVWPQSKLSQRLPASACSELLASSP</sequence>
<comment type="similarity">
    <text evidence="2 10">Belongs to the glycosyltransferase 31 family.</text>
</comment>
<keyword evidence="3 10" id="KW-0328">Glycosyltransferase</keyword>